<dbReference type="Pfam" id="PF01483">
    <property type="entry name" value="P_proprotein"/>
    <property type="match status" value="1"/>
</dbReference>
<dbReference type="InterPro" id="IPR002884">
    <property type="entry name" value="P_dom"/>
</dbReference>
<keyword evidence="2" id="KW-0378">Hydrolase</keyword>
<dbReference type="EMBL" id="JARBDR010000903">
    <property type="protein sequence ID" value="KAJ8304122.1"/>
    <property type="molecule type" value="Genomic_DNA"/>
</dbReference>
<keyword evidence="3" id="KW-0720">Serine protease</keyword>
<dbReference type="PANTHER" id="PTHR42884:SF3">
    <property type="entry name" value="FURIN-LIKE PROTEASE 1, ISOFORMS 1_1-X_2"/>
    <property type="match status" value="1"/>
</dbReference>
<evidence type="ECO:0000256" key="1">
    <source>
        <dbReference type="ARBA" id="ARBA00022670"/>
    </source>
</evidence>
<dbReference type="InterPro" id="IPR036852">
    <property type="entry name" value="Peptidase_S8/S53_dom_sf"/>
</dbReference>
<evidence type="ECO:0000313" key="5">
    <source>
        <dbReference type="EMBL" id="KAJ8304122.1"/>
    </source>
</evidence>
<evidence type="ECO:0000256" key="2">
    <source>
        <dbReference type="ARBA" id="ARBA00022801"/>
    </source>
</evidence>
<organism evidence="5 6">
    <name type="scientific">Tegillarca granosa</name>
    <name type="common">Malaysian cockle</name>
    <name type="synonym">Anadara granosa</name>
    <dbReference type="NCBI Taxonomy" id="220873"/>
    <lineage>
        <taxon>Eukaryota</taxon>
        <taxon>Metazoa</taxon>
        <taxon>Spiralia</taxon>
        <taxon>Lophotrochozoa</taxon>
        <taxon>Mollusca</taxon>
        <taxon>Bivalvia</taxon>
        <taxon>Autobranchia</taxon>
        <taxon>Pteriomorphia</taxon>
        <taxon>Arcoida</taxon>
        <taxon>Arcoidea</taxon>
        <taxon>Arcidae</taxon>
        <taxon>Tegillarca</taxon>
    </lineage>
</organism>
<evidence type="ECO:0000259" key="4">
    <source>
        <dbReference type="PROSITE" id="PS51829"/>
    </source>
</evidence>
<sequence>MIELVPKTDVYIPLKSRTLIFNGSAATRLELAAKLIRVFFTREQLRAAGQLANLNSTIIEAIIACCLRIKDLPEVEIKYIKKAMHNVISYAKSPHLTWRDMQHIVILAAKKSTLIADDWVKNGVGKDVSHAFGFGLMDSLQMVSLAKIWENVSPQRVCRINTTYYNVNVPYDESVIMELTTSGCNESQNYIRFLEHVQVEITIAAVERRGEIEMYITSPMGTRSTLLSRRPSDYKPGGFVEYPFMTVHSWGERPNANLTSWSLILMGTERDPIASLPEEIFDETEDTEMTSGNMSNTYTKTTNDFQFNVSIKKF</sequence>
<dbReference type="InterPro" id="IPR008979">
    <property type="entry name" value="Galactose-bd-like_sf"/>
</dbReference>
<dbReference type="PANTHER" id="PTHR42884">
    <property type="entry name" value="PROPROTEIN CONVERTASE SUBTILISIN/KEXIN-RELATED"/>
    <property type="match status" value="1"/>
</dbReference>
<name>A0ABQ9EKK8_TEGGR</name>
<evidence type="ECO:0000313" key="6">
    <source>
        <dbReference type="Proteomes" id="UP001217089"/>
    </source>
</evidence>
<feature type="domain" description="P/Homo B" evidence="4">
    <location>
        <begin position="152"/>
        <end position="314"/>
    </location>
</feature>
<dbReference type="Gene3D" id="2.60.120.260">
    <property type="entry name" value="Galactose-binding domain-like"/>
    <property type="match status" value="1"/>
</dbReference>
<protein>
    <recommendedName>
        <fullName evidence="4">P/Homo B domain-containing protein</fullName>
    </recommendedName>
</protein>
<reference evidence="5 6" key="1">
    <citation type="submission" date="2022-12" db="EMBL/GenBank/DDBJ databases">
        <title>Chromosome-level genome of Tegillarca granosa.</title>
        <authorList>
            <person name="Kim J."/>
        </authorList>
    </citation>
    <scope>NUCLEOTIDE SEQUENCE [LARGE SCALE GENOMIC DNA]</scope>
    <source>
        <strain evidence="5">Teg-2019</strain>
        <tissue evidence="5">Adductor muscle</tissue>
    </source>
</reference>
<dbReference type="SUPFAM" id="SSF52743">
    <property type="entry name" value="Subtilisin-like"/>
    <property type="match status" value="1"/>
</dbReference>
<keyword evidence="1" id="KW-0645">Protease</keyword>
<evidence type="ECO:0000256" key="3">
    <source>
        <dbReference type="ARBA" id="ARBA00022825"/>
    </source>
</evidence>
<comment type="caution">
    <text evidence="5">The sequence shown here is derived from an EMBL/GenBank/DDBJ whole genome shotgun (WGS) entry which is preliminary data.</text>
</comment>
<dbReference type="PROSITE" id="PS51829">
    <property type="entry name" value="P_HOMO_B"/>
    <property type="match status" value="1"/>
</dbReference>
<dbReference type="SUPFAM" id="SSF49785">
    <property type="entry name" value="Galactose-binding domain-like"/>
    <property type="match status" value="1"/>
</dbReference>
<accession>A0ABQ9EKK8</accession>
<dbReference type="Gene3D" id="3.40.50.200">
    <property type="entry name" value="Peptidase S8/S53 domain"/>
    <property type="match status" value="1"/>
</dbReference>
<proteinExistence type="predicted"/>
<gene>
    <name evidence="5" type="ORF">KUTeg_017705</name>
</gene>
<dbReference type="Proteomes" id="UP001217089">
    <property type="component" value="Unassembled WGS sequence"/>
</dbReference>
<keyword evidence="6" id="KW-1185">Reference proteome</keyword>